<accession>A0A284SAP4</accession>
<reference evidence="2" key="1">
    <citation type="journal article" date="2017" name="Nat. Ecol. Evol.">
        <title>Genome expansion and lineage-specific genetic innovations in the forest pathogenic fungi Armillaria.</title>
        <authorList>
            <person name="Sipos G."/>
            <person name="Prasanna A.N."/>
            <person name="Walter M.C."/>
            <person name="O'Connor E."/>
            <person name="Balint B."/>
            <person name="Krizsan K."/>
            <person name="Kiss B."/>
            <person name="Hess J."/>
            <person name="Varga T."/>
            <person name="Slot J."/>
            <person name="Riley R."/>
            <person name="Boka B."/>
            <person name="Rigling D."/>
            <person name="Barry K."/>
            <person name="Lee J."/>
            <person name="Mihaltcheva S."/>
            <person name="LaButti K."/>
            <person name="Lipzen A."/>
            <person name="Waldron R."/>
            <person name="Moloney N.M."/>
            <person name="Sperisen C."/>
            <person name="Kredics L."/>
            <person name="Vagvoelgyi C."/>
            <person name="Patrignani A."/>
            <person name="Fitzpatrick D."/>
            <person name="Nagy I."/>
            <person name="Doyle S."/>
            <person name="Anderson J.B."/>
            <person name="Grigoriev I.V."/>
            <person name="Gueldener U."/>
            <person name="Muensterkoetter M."/>
            <person name="Nagy L.G."/>
        </authorList>
    </citation>
    <scope>NUCLEOTIDE SEQUENCE [LARGE SCALE GENOMIC DNA]</scope>
    <source>
        <strain evidence="2">C18/9</strain>
    </source>
</reference>
<evidence type="ECO:0000313" key="1">
    <source>
        <dbReference type="EMBL" id="SJL18084.1"/>
    </source>
</evidence>
<name>A0A284SAP4_ARMOS</name>
<dbReference type="AlphaFoldDB" id="A0A284SAP4"/>
<evidence type="ECO:0000313" key="2">
    <source>
        <dbReference type="Proteomes" id="UP000219338"/>
    </source>
</evidence>
<protein>
    <submittedName>
        <fullName evidence="1">Uncharacterized protein</fullName>
    </submittedName>
</protein>
<gene>
    <name evidence="1" type="ORF">ARMOST_21656</name>
</gene>
<dbReference type="EMBL" id="FUEG01000053">
    <property type="protein sequence ID" value="SJL18084.1"/>
    <property type="molecule type" value="Genomic_DNA"/>
</dbReference>
<sequence length="160" mass="18591">MDYYPDYGLETDLVLCKNENIVSSFFTALRLEKISSRQATWEEVHNKLAKEKFAQQRKEMGKAEESKDEELRVYTLADYPFEEGDTIIVNHSDFETVKNDLLNTHMHAQAYTMYKRVDKKVKPVSTKFPEEACVRRTIPRDPLATLAELPKIPPDFTPTD</sequence>
<organism evidence="1 2">
    <name type="scientific">Armillaria ostoyae</name>
    <name type="common">Armillaria root rot fungus</name>
    <dbReference type="NCBI Taxonomy" id="47428"/>
    <lineage>
        <taxon>Eukaryota</taxon>
        <taxon>Fungi</taxon>
        <taxon>Dikarya</taxon>
        <taxon>Basidiomycota</taxon>
        <taxon>Agaricomycotina</taxon>
        <taxon>Agaricomycetes</taxon>
        <taxon>Agaricomycetidae</taxon>
        <taxon>Agaricales</taxon>
        <taxon>Marasmiineae</taxon>
        <taxon>Physalacriaceae</taxon>
        <taxon>Armillaria</taxon>
    </lineage>
</organism>
<dbReference type="Proteomes" id="UP000219338">
    <property type="component" value="Unassembled WGS sequence"/>
</dbReference>
<keyword evidence="2" id="KW-1185">Reference proteome</keyword>
<proteinExistence type="predicted"/>
<dbReference type="OrthoDB" id="5599163at2759"/>